<evidence type="ECO:0000313" key="2">
    <source>
        <dbReference type="EMBL" id="MCI0752917.1"/>
    </source>
</evidence>
<sequence length="60" mass="6058">MLRDSINSGSGPVGPNGQVPAGRPSQFAEFMAAWLQSLAPRPSAASGTPPLNAAELPARG</sequence>
<feature type="region of interest" description="Disordered" evidence="1">
    <location>
        <begin position="1"/>
        <end position="25"/>
    </location>
</feature>
<dbReference type="Proteomes" id="UP001201985">
    <property type="component" value="Unassembled WGS sequence"/>
</dbReference>
<feature type="compositionally biased region" description="Polar residues" evidence="1">
    <location>
        <begin position="1"/>
        <end position="10"/>
    </location>
</feature>
<dbReference type="RefSeq" id="WP_120009219.1">
    <property type="nucleotide sequence ID" value="NZ_JALBUU010000004.1"/>
</dbReference>
<proteinExistence type="predicted"/>
<feature type="region of interest" description="Disordered" evidence="1">
    <location>
        <begin position="40"/>
        <end position="60"/>
    </location>
</feature>
<comment type="caution">
    <text evidence="2">The sequence shown here is derived from an EMBL/GenBank/DDBJ whole genome shotgun (WGS) entry which is preliminary data.</text>
</comment>
<accession>A0ABS9W0S9</accession>
<protein>
    <submittedName>
        <fullName evidence="2">Uncharacterized protein</fullName>
    </submittedName>
</protein>
<evidence type="ECO:0000256" key="1">
    <source>
        <dbReference type="SAM" id="MobiDB-lite"/>
    </source>
</evidence>
<dbReference type="EMBL" id="JALBUU010000004">
    <property type="protein sequence ID" value="MCI0752917.1"/>
    <property type="molecule type" value="Genomic_DNA"/>
</dbReference>
<name>A0ABS9W0S9_9PROT</name>
<evidence type="ECO:0000313" key="3">
    <source>
        <dbReference type="Proteomes" id="UP001201985"/>
    </source>
</evidence>
<gene>
    <name evidence="2" type="ORF">MON41_03960</name>
</gene>
<organism evidence="2 3">
    <name type="scientific">Teichococcus vastitatis</name>
    <dbReference type="NCBI Taxonomy" id="2307076"/>
    <lineage>
        <taxon>Bacteria</taxon>
        <taxon>Pseudomonadati</taxon>
        <taxon>Pseudomonadota</taxon>
        <taxon>Alphaproteobacteria</taxon>
        <taxon>Acetobacterales</taxon>
        <taxon>Roseomonadaceae</taxon>
        <taxon>Roseomonas</taxon>
    </lineage>
</organism>
<reference evidence="2 3" key="1">
    <citation type="submission" date="2022-03" db="EMBL/GenBank/DDBJ databases">
        <title>Complete genome analysis of Roseomonas KG 17.1 : a prolific producer of plant growth promoters.</title>
        <authorList>
            <person name="Saadouli I."/>
            <person name="Najjari A."/>
            <person name="Mosbah A."/>
            <person name="Ouzari H.I."/>
        </authorList>
    </citation>
    <scope>NUCLEOTIDE SEQUENCE [LARGE SCALE GENOMIC DNA]</scope>
    <source>
        <strain evidence="2 3">KG17-1</strain>
    </source>
</reference>
<keyword evidence="3" id="KW-1185">Reference proteome</keyword>